<evidence type="ECO:0000256" key="3">
    <source>
        <dbReference type="ARBA" id="ARBA00023136"/>
    </source>
</evidence>
<dbReference type="AlphaFoldDB" id="A0A6P1MBZ4"/>
<keyword evidence="9" id="KW-1185">Reference proteome</keyword>
<feature type="region of interest" description="Disordered" evidence="5">
    <location>
        <begin position="44"/>
        <end position="64"/>
    </location>
</feature>
<dbReference type="KEGG" id="taer:GT409_09105"/>
<organism evidence="8 9">
    <name type="scientific">Tichowtungia aerotolerans</name>
    <dbReference type="NCBI Taxonomy" id="2697043"/>
    <lineage>
        <taxon>Bacteria</taxon>
        <taxon>Pseudomonadati</taxon>
        <taxon>Kiritimatiellota</taxon>
        <taxon>Tichowtungiia</taxon>
        <taxon>Tichowtungiales</taxon>
        <taxon>Tichowtungiaceae</taxon>
        <taxon>Tichowtungia</taxon>
    </lineage>
</organism>
<proteinExistence type="inferred from homology"/>
<dbReference type="GO" id="GO:0016020">
    <property type="term" value="C:membrane"/>
    <property type="evidence" value="ECO:0007669"/>
    <property type="project" value="UniProtKB-SubCell"/>
</dbReference>
<dbReference type="PANTHER" id="PTHR30332:SF24">
    <property type="entry name" value="SECRETIN GSPD-RELATED"/>
    <property type="match status" value="1"/>
</dbReference>
<feature type="domain" description="Type II/III secretion system secretin-like" evidence="7">
    <location>
        <begin position="247"/>
        <end position="408"/>
    </location>
</feature>
<evidence type="ECO:0000256" key="6">
    <source>
        <dbReference type="SAM" id="SignalP"/>
    </source>
</evidence>
<evidence type="ECO:0000313" key="8">
    <source>
        <dbReference type="EMBL" id="QHI69608.1"/>
    </source>
</evidence>
<dbReference type="EMBL" id="CP047593">
    <property type="protein sequence ID" value="QHI69608.1"/>
    <property type="molecule type" value="Genomic_DNA"/>
</dbReference>
<evidence type="ECO:0000259" key="7">
    <source>
        <dbReference type="Pfam" id="PF00263"/>
    </source>
</evidence>
<feature type="signal peptide" evidence="6">
    <location>
        <begin position="1"/>
        <end position="18"/>
    </location>
</feature>
<evidence type="ECO:0000256" key="5">
    <source>
        <dbReference type="SAM" id="MobiDB-lite"/>
    </source>
</evidence>
<dbReference type="Pfam" id="PF00263">
    <property type="entry name" value="Secretin"/>
    <property type="match status" value="1"/>
</dbReference>
<evidence type="ECO:0000256" key="1">
    <source>
        <dbReference type="ARBA" id="ARBA00004370"/>
    </source>
</evidence>
<dbReference type="Proteomes" id="UP000464954">
    <property type="component" value="Chromosome"/>
</dbReference>
<dbReference type="InterPro" id="IPR001775">
    <property type="entry name" value="GspD/PilQ"/>
</dbReference>
<dbReference type="GO" id="GO:0009306">
    <property type="term" value="P:protein secretion"/>
    <property type="evidence" value="ECO:0007669"/>
    <property type="project" value="InterPro"/>
</dbReference>
<dbReference type="PRINTS" id="PR00811">
    <property type="entry name" value="BCTERIALGSPD"/>
</dbReference>
<dbReference type="InterPro" id="IPR038591">
    <property type="entry name" value="NolW-like_sf"/>
</dbReference>
<keyword evidence="2 6" id="KW-0732">Signal</keyword>
<reference evidence="8 9" key="1">
    <citation type="submission" date="2020-01" db="EMBL/GenBank/DDBJ databases">
        <title>Ponticoccus aerotolerans gen. nov., sp. nov., an anaerobic bacterium and proposal of Ponticoccusceae fam. nov., Ponticoccusles ord. nov. and Ponticoccuse classis nov. in the phylum Kiritimatiellaeota.</title>
        <authorList>
            <person name="Zhou L.Y."/>
            <person name="Du Z.J."/>
        </authorList>
    </citation>
    <scope>NUCLEOTIDE SEQUENCE [LARGE SCALE GENOMIC DNA]</scope>
    <source>
        <strain evidence="8 9">S-5007</strain>
    </source>
</reference>
<dbReference type="GO" id="GO:0015627">
    <property type="term" value="C:type II protein secretion system complex"/>
    <property type="evidence" value="ECO:0007669"/>
    <property type="project" value="TreeGrafter"/>
</dbReference>
<dbReference type="PANTHER" id="PTHR30332">
    <property type="entry name" value="PROBABLE GENERAL SECRETION PATHWAY PROTEIN D"/>
    <property type="match status" value="1"/>
</dbReference>
<keyword evidence="3" id="KW-0472">Membrane</keyword>
<evidence type="ECO:0000256" key="4">
    <source>
        <dbReference type="RuleBase" id="RU004003"/>
    </source>
</evidence>
<feature type="compositionally biased region" description="Low complexity" evidence="5">
    <location>
        <begin position="50"/>
        <end position="64"/>
    </location>
</feature>
<accession>A0A6P1MBZ4</accession>
<comment type="similarity">
    <text evidence="4">Belongs to the bacterial secretin family.</text>
</comment>
<dbReference type="InterPro" id="IPR050810">
    <property type="entry name" value="Bact_Secretion_Sys_Channel"/>
</dbReference>
<name>A0A6P1MBZ4_9BACT</name>
<gene>
    <name evidence="8" type="ORF">GT409_09105</name>
</gene>
<evidence type="ECO:0000313" key="9">
    <source>
        <dbReference type="Proteomes" id="UP000464954"/>
    </source>
</evidence>
<dbReference type="Gene3D" id="3.30.1370.120">
    <property type="match status" value="1"/>
</dbReference>
<evidence type="ECO:0000256" key="2">
    <source>
        <dbReference type="ARBA" id="ARBA00022729"/>
    </source>
</evidence>
<dbReference type="RefSeq" id="WP_160628790.1">
    <property type="nucleotide sequence ID" value="NZ_CP047593.1"/>
</dbReference>
<comment type="subcellular location">
    <subcellularLocation>
        <location evidence="1">Membrane</location>
    </subcellularLocation>
</comment>
<protein>
    <recommendedName>
        <fullName evidence="7">Type II/III secretion system secretin-like domain-containing protein</fullName>
    </recommendedName>
</protein>
<dbReference type="InterPro" id="IPR004846">
    <property type="entry name" value="T2SS/T3SS_dom"/>
</dbReference>
<sequence>MKRIILIFCCIVSAAAFAQQRPEGTGQRRKLSAEQIAALKARKAEQDNGASSASMDAEAAAAADENQEKYDDIMGSFSELAMQFSREEESSLDLFVYECRHISAESFARAVEPFLSVNGEISDCEEADLVVISDEKKQIPQLKKIAESIDRPVRQVLVSASVVEFQVTDGFEKEISLQYNQFKNMGALDNSASGAAAVSDAMEDIGSRVLDAFFPTGVNPATLSGQSSAVYYDQEEQLMVSGFLTFLDSSGTAQILSAPSLVMRRGHTGNILSGEDIPITKSTQNSAGTNYSVDYKSVGIKLWVTPESIFNDRVVLEVKPEVSNIIRYEESAAGRNPVIAIRNASTMLEMNDGFMVSIGGLLREEQIESQKQVPILGSIPLVGTLFRSSSSEKIRSQLVIFLTVNIVDPADLSVDTIADEIPPKLQEQVDASRQAFPPQKRSVWGGIKKLFR</sequence>
<feature type="chain" id="PRO_5026875513" description="Type II/III secretion system secretin-like domain-containing protein" evidence="6">
    <location>
        <begin position="19"/>
        <end position="452"/>
    </location>
</feature>